<dbReference type="OrthoDB" id="5297245at2"/>
<protein>
    <submittedName>
        <fullName evidence="1">Uncharacterized protein</fullName>
    </submittedName>
</protein>
<evidence type="ECO:0000313" key="1">
    <source>
        <dbReference type="EMBL" id="ERJ19253.1"/>
    </source>
</evidence>
<dbReference type="AlphaFoldDB" id="U2FYM3"/>
<keyword evidence="2" id="KW-1185">Reference proteome</keyword>
<name>U2FYM3_9GAMM</name>
<proteinExistence type="predicted"/>
<dbReference type="EMBL" id="AFNV02000011">
    <property type="protein sequence ID" value="ERJ19253.1"/>
    <property type="molecule type" value="Genomic_DNA"/>
</dbReference>
<comment type="caution">
    <text evidence="1">The sequence shown here is derived from an EMBL/GenBank/DDBJ whole genome shotgun (WGS) entry which is preliminary data.</text>
</comment>
<dbReference type="eggNOG" id="ENOG5033F4G">
    <property type="taxonomic scope" value="Bacteria"/>
</dbReference>
<sequence length="70" mass="8215">MKDEYDFSNGERGKFYRPNASHHIPLYLDSDVMEFLAKRSRDQGIEPRELANQMLKKDIEIVQAAERTSK</sequence>
<reference evidence="1 2" key="2">
    <citation type="journal article" date="2013" name="PLoS ONE">
        <title>INDIGO - INtegrated Data Warehouse of MIcrobial GenOmes with Examples from the Red Sea Extremophiles.</title>
        <authorList>
            <person name="Alam I."/>
            <person name="Antunes A."/>
            <person name="Kamau A.A."/>
            <person name="Ba Alawi W."/>
            <person name="Kalkatawi M."/>
            <person name="Stingl U."/>
            <person name="Bajic V.B."/>
        </authorList>
    </citation>
    <scope>NUCLEOTIDE SEQUENCE [LARGE SCALE GENOMIC DNA]</scope>
    <source>
        <strain evidence="1 2">E1L3A</strain>
    </source>
</reference>
<gene>
    <name evidence="1" type="ORF">SSPSH_001862</name>
</gene>
<organism evidence="1 2">
    <name type="scientific">Salinisphaera shabanensis E1L3A</name>
    <dbReference type="NCBI Taxonomy" id="1033802"/>
    <lineage>
        <taxon>Bacteria</taxon>
        <taxon>Pseudomonadati</taxon>
        <taxon>Pseudomonadota</taxon>
        <taxon>Gammaproteobacteria</taxon>
        <taxon>Salinisphaerales</taxon>
        <taxon>Salinisphaeraceae</taxon>
        <taxon>Salinisphaera</taxon>
    </lineage>
</organism>
<dbReference type="RefSeq" id="WP_006914850.1">
    <property type="nucleotide sequence ID" value="NZ_AFNV02000011.1"/>
</dbReference>
<reference evidence="1 2" key="1">
    <citation type="journal article" date="2011" name="J. Bacteriol.">
        <title>Genome sequence of Salinisphaera shabanensis, a gammaproteobacterium from the harsh, variable environment of the brine-seawater interface of the Shaban Deep in the Red Sea.</title>
        <authorList>
            <person name="Antunes A."/>
            <person name="Alam I."/>
            <person name="Bajic V.B."/>
            <person name="Stingl U."/>
        </authorList>
    </citation>
    <scope>NUCLEOTIDE SEQUENCE [LARGE SCALE GENOMIC DNA]</scope>
    <source>
        <strain evidence="1 2">E1L3A</strain>
    </source>
</reference>
<dbReference type="STRING" id="1033802.SSPSH_001862"/>
<evidence type="ECO:0000313" key="2">
    <source>
        <dbReference type="Proteomes" id="UP000006242"/>
    </source>
</evidence>
<accession>U2FYM3</accession>
<dbReference type="Proteomes" id="UP000006242">
    <property type="component" value="Unassembled WGS sequence"/>
</dbReference>